<organism evidence="3 4">
    <name type="scientific">Xylanibacter muris</name>
    <dbReference type="NCBI Taxonomy" id="2736290"/>
    <lineage>
        <taxon>Bacteria</taxon>
        <taxon>Pseudomonadati</taxon>
        <taxon>Bacteroidota</taxon>
        <taxon>Bacteroidia</taxon>
        <taxon>Bacteroidales</taxon>
        <taxon>Prevotellaceae</taxon>
        <taxon>Xylanibacter</taxon>
    </lineage>
</organism>
<evidence type="ECO:0000256" key="2">
    <source>
        <dbReference type="SAM" id="Phobius"/>
    </source>
</evidence>
<reference evidence="3 4" key="1">
    <citation type="submission" date="2020-05" db="EMBL/GenBank/DDBJ databases">
        <title>Distinct polysaccharide utilization as determinants for interspecies competition between intestinal Prevotella spp.</title>
        <authorList>
            <person name="Galvez E.J.C."/>
            <person name="Iljazovic A."/>
            <person name="Strowig T."/>
        </authorList>
    </citation>
    <scope>NUCLEOTIDE SEQUENCE [LARGE SCALE GENOMIC DNA]</scope>
    <source>
        <strain evidence="3 4">PMUR</strain>
    </source>
</reference>
<keyword evidence="2" id="KW-0812">Transmembrane</keyword>
<accession>A0ABX2ANF3</accession>
<feature type="transmembrane region" description="Helical" evidence="2">
    <location>
        <begin position="30"/>
        <end position="50"/>
    </location>
</feature>
<keyword evidence="4" id="KW-1185">Reference proteome</keyword>
<keyword evidence="2" id="KW-1133">Transmembrane helix</keyword>
<dbReference type="PROSITE" id="PS51257">
    <property type="entry name" value="PROKAR_LIPOPROTEIN"/>
    <property type="match status" value="1"/>
</dbReference>
<dbReference type="Proteomes" id="UP000714420">
    <property type="component" value="Unassembled WGS sequence"/>
</dbReference>
<feature type="transmembrane region" description="Helical" evidence="2">
    <location>
        <begin position="7"/>
        <end position="24"/>
    </location>
</feature>
<protein>
    <submittedName>
        <fullName evidence="3">Uncharacterized protein</fullName>
    </submittedName>
</protein>
<comment type="caution">
    <text evidence="3">The sequence shown here is derived from an EMBL/GenBank/DDBJ whole genome shotgun (WGS) entry which is preliminary data.</text>
</comment>
<sequence>MNWKIVECYLAIIIGIVVLACIDYDTFETFTMRCIVIAVLFSLLIFMPYINHRYLHFKRKMETIEEENKKQAENFQRDLKSMQRTVSEMRQCIEELEKKQEKKENPSAENTDIADDELQLFHDSMLVQWARANKMPVSDFDKVKSEYKRLRKLNININRKA</sequence>
<feature type="coiled-coil region" evidence="1">
    <location>
        <begin position="65"/>
        <end position="102"/>
    </location>
</feature>
<proteinExistence type="predicted"/>
<gene>
    <name evidence="3" type="ORF">HPS56_10350</name>
</gene>
<dbReference type="RefSeq" id="WP_172276202.1">
    <property type="nucleotide sequence ID" value="NZ_CASGMU010000009.1"/>
</dbReference>
<dbReference type="EMBL" id="JABKKF010000010">
    <property type="protein sequence ID" value="NPD92733.1"/>
    <property type="molecule type" value="Genomic_DNA"/>
</dbReference>
<keyword evidence="2" id="KW-0472">Membrane</keyword>
<evidence type="ECO:0000313" key="3">
    <source>
        <dbReference type="EMBL" id="NPD92733.1"/>
    </source>
</evidence>
<evidence type="ECO:0000256" key="1">
    <source>
        <dbReference type="SAM" id="Coils"/>
    </source>
</evidence>
<evidence type="ECO:0000313" key="4">
    <source>
        <dbReference type="Proteomes" id="UP000714420"/>
    </source>
</evidence>
<keyword evidence="1" id="KW-0175">Coiled coil</keyword>
<name>A0ABX2ANF3_9BACT</name>